<dbReference type="AlphaFoldDB" id="A0A9Q3BBY8"/>
<comment type="caution">
    <text evidence="2">The sequence shown here is derived from an EMBL/GenBank/DDBJ whole genome shotgun (WGS) entry which is preliminary data.</text>
</comment>
<organism evidence="2 3">
    <name type="scientific">Austropuccinia psidii MF-1</name>
    <dbReference type="NCBI Taxonomy" id="1389203"/>
    <lineage>
        <taxon>Eukaryota</taxon>
        <taxon>Fungi</taxon>
        <taxon>Dikarya</taxon>
        <taxon>Basidiomycota</taxon>
        <taxon>Pucciniomycotina</taxon>
        <taxon>Pucciniomycetes</taxon>
        <taxon>Pucciniales</taxon>
        <taxon>Sphaerophragmiaceae</taxon>
        <taxon>Austropuccinia</taxon>
    </lineage>
</organism>
<feature type="compositionally biased region" description="Basic and acidic residues" evidence="1">
    <location>
        <begin position="1"/>
        <end position="12"/>
    </location>
</feature>
<accession>A0A9Q3BBY8</accession>
<name>A0A9Q3BBY8_9BASI</name>
<sequence length="90" mass="9300">MEGEAPFRKEGGGPRISNSFSGVVGDLPGILSTTLKGPGEDDAEEKESDGTEAAPTAVGESLGTGWPALAHSDKLVYHQSEPSLLAIIHK</sequence>
<proteinExistence type="predicted"/>
<keyword evidence="3" id="KW-1185">Reference proteome</keyword>
<evidence type="ECO:0000256" key="1">
    <source>
        <dbReference type="SAM" id="MobiDB-lite"/>
    </source>
</evidence>
<reference evidence="2" key="1">
    <citation type="submission" date="2021-03" db="EMBL/GenBank/DDBJ databases">
        <title>Draft genome sequence of rust myrtle Austropuccinia psidii MF-1, a brazilian biotype.</title>
        <authorList>
            <person name="Quecine M.C."/>
            <person name="Pachon D.M.R."/>
            <person name="Bonatelli M.L."/>
            <person name="Correr F.H."/>
            <person name="Franceschini L.M."/>
            <person name="Leite T.F."/>
            <person name="Margarido G.R.A."/>
            <person name="Almeida C.A."/>
            <person name="Ferrarezi J.A."/>
            <person name="Labate C.A."/>
        </authorList>
    </citation>
    <scope>NUCLEOTIDE SEQUENCE</scope>
    <source>
        <strain evidence="2">MF-1</strain>
    </source>
</reference>
<protein>
    <submittedName>
        <fullName evidence="2">Uncharacterized protein</fullName>
    </submittedName>
</protein>
<gene>
    <name evidence="2" type="ORF">O181_002028</name>
</gene>
<evidence type="ECO:0000313" key="3">
    <source>
        <dbReference type="Proteomes" id="UP000765509"/>
    </source>
</evidence>
<dbReference type="EMBL" id="AVOT02000324">
    <property type="protein sequence ID" value="MBW0462313.1"/>
    <property type="molecule type" value="Genomic_DNA"/>
</dbReference>
<dbReference type="Proteomes" id="UP000765509">
    <property type="component" value="Unassembled WGS sequence"/>
</dbReference>
<evidence type="ECO:0000313" key="2">
    <source>
        <dbReference type="EMBL" id="MBW0462313.1"/>
    </source>
</evidence>
<feature type="region of interest" description="Disordered" evidence="1">
    <location>
        <begin position="1"/>
        <end position="65"/>
    </location>
</feature>